<dbReference type="AlphaFoldDB" id="A0A9D4L9K5"/>
<dbReference type="PANTHER" id="PTHR46601">
    <property type="entry name" value="ULP_PROTEASE DOMAIN-CONTAINING PROTEIN"/>
    <property type="match status" value="1"/>
</dbReference>
<protein>
    <submittedName>
        <fullName evidence="1">Uncharacterized protein</fullName>
    </submittedName>
</protein>
<organism evidence="1 2">
    <name type="scientific">Dreissena polymorpha</name>
    <name type="common">Zebra mussel</name>
    <name type="synonym">Mytilus polymorpha</name>
    <dbReference type="NCBI Taxonomy" id="45954"/>
    <lineage>
        <taxon>Eukaryota</taxon>
        <taxon>Metazoa</taxon>
        <taxon>Spiralia</taxon>
        <taxon>Lophotrochozoa</taxon>
        <taxon>Mollusca</taxon>
        <taxon>Bivalvia</taxon>
        <taxon>Autobranchia</taxon>
        <taxon>Heteroconchia</taxon>
        <taxon>Euheterodonta</taxon>
        <taxon>Imparidentia</taxon>
        <taxon>Neoheterodontei</taxon>
        <taxon>Myida</taxon>
        <taxon>Dreissenoidea</taxon>
        <taxon>Dreissenidae</taxon>
        <taxon>Dreissena</taxon>
    </lineage>
</organism>
<evidence type="ECO:0000313" key="2">
    <source>
        <dbReference type="Proteomes" id="UP000828390"/>
    </source>
</evidence>
<comment type="caution">
    <text evidence="1">The sequence shown here is derived from an EMBL/GenBank/DDBJ whole genome shotgun (WGS) entry which is preliminary data.</text>
</comment>
<reference evidence="1" key="2">
    <citation type="submission" date="2020-11" db="EMBL/GenBank/DDBJ databases">
        <authorList>
            <person name="McCartney M.A."/>
            <person name="Auch B."/>
            <person name="Kono T."/>
            <person name="Mallez S."/>
            <person name="Becker A."/>
            <person name="Gohl D.M."/>
            <person name="Silverstein K.A.T."/>
            <person name="Koren S."/>
            <person name="Bechman K.B."/>
            <person name="Herman A."/>
            <person name="Abrahante J.E."/>
            <person name="Garbe J."/>
        </authorList>
    </citation>
    <scope>NUCLEOTIDE SEQUENCE</scope>
    <source>
        <strain evidence="1">Duluth1</strain>
        <tissue evidence="1">Whole animal</tissue>
    </source>
</reference>
<reference evidence="1" key="1">
    <citation type="journal article" date="2019" name="bioRxiv">
        <title>The Genome of the Zebra Mussel, Dreissena polymorpha: A Resource for Invasive Species Research.</title>
        <authorList>
            <person name="McCartney M.A."/>
            <person name="Auch B."/>
            <person name="Kono T."/>
            <person name="Mallez S."/>
            <person name="Zhang Y."/>
            <person name="Obille A."/>
            <person name="Becker A."/>
            <person name="Abrahante J.E."/>
            <person name="Garbe J."/>
            <person name="Badalamenti J.P."/>
            <person name="Herman A."/>
            <person name="Mangelson H."/>
            <person name="Liachko I."/>
            <person name="Sullivan S."/>
            <person name="Sone E.D."/>
            <person name="Koren S."/>
            <person name="Silverstein K.A.T."/>
            <person name="Beckman K.B."/>
            <person name="Gohl D.M."/>
        </authorList>
    </citation>
    <scope>NUCLEOTIDE SEQUENCE</scope>
    <source>
        <strain evidence="1">Duluth1</strain>
        <tissue evidence="1">Whole animal</tissue>
    </source>
</reference>
<keyword evidence="2" id="KW-1185">Reference proteome</keyword>
<gene>
    <name evidence="1" type="ORF">DPMN_096344</name>
</gene>
<name>A0A9D4L9K5_DREPO</name>
<evidence type="ECO:0000313" key="1">
    <source>
        <dbReference type="EMBL" id="KAH3853809.1"/>
    </source>
</evidence>
<dbReference type="PANTHER" id="PTHR46601:SF1">
    <property type="entry name" value="ADF-H DOMAIN-CONTAINING PROTEIN"/>
    <property type="match status" value="1"/>
</dbReference>
<dbReference type="EMBL" id="JAIWYP010000003">
    <property type="protein sequence ID" value="KAH3853809.1"/>
    <property type="molecule type" value="Genomic_DNA"/>
</dbReference>
<proteinExistence type="predicted"/>
<accession>A0A9D4L9K5</accession>
<sequence>MLQDKNIPEPEKQISRERYEYVNIDVKGRTKRKLMLIKKKTAAREMFTYFRSQLEPQFSANWQINQLNSLKQCLPENTCLVIHDFSENYRFIEKGNHVNKNELVSELIFCISPYGTHDHFFVTKVQEEIKSHLDSIGYTTDKMI</sequence>
<dbReference type="Proteomes" id="UP000828390">
    <property type="component" value="Unassembled WGS sequence"/>
</dbReference>